<dbReference type="NCBIfam" id="NF004079">
    <property type="entry name" value="PRK05584.1"/>
    <property type="match status" value="1"/>
</dbReference>
<dbReference type="GO" id="GO:0009164">
    <property type="term" value="P:nucleoside catabolic process"/>
    <property type="evidence" value="ECO:0007669"/>
    <property type="project" value="InterPro"/>
</dbReference>
<evidence type="ECO:0000256" key="1">
    <source>
        <dbReference type="ARBA" id="ARBA00004945"/>
    </source>
</evidence>
<dbReference type="Proteomes" id="UP001197827">
    <property type="component" value="Unassembled WGS sequence"/>
</dbReference>
<keyword evidence="4 8" id="KW-0378">Hydrolase</keyword>
<proteinExistence type="predicted"/>
<evidence type="ECO:0000313" key="8">
    <source>
        <dbReference type="EMBL" id="MCB8561771.1"/>
    </source>
</evidence>
<dbReference type="GO" id="GO:0005829">
    <property type="term" value="C:cytosol"/>
    <property type="evidence" value="ECO:0007669"/>
    <property type="project" value="TreeGrafter"/>
</dbReference>
<dbReference type="AlphaFoldDB" id="A0AAW4VJV5"/>
<keyword evidence="3" id="KW-0028">Amino-acid biosynthesis</keyword>
<dbReference type="GO" id="GO:0019509">
    <property type="term" value="P:L-methionine salvage from methylthioadenosine"/>
    <property type="evidence" value="ECO:0007669"/>
    <property type="project" value="InterPro"/>
</dbReference>
<name>A0AAW4VJV5_9FIRM</name>
<dbReference type="InterPro" id="IPR000845">
    <property type="entry name" value="Nucleoside_phosphorylase_d"/>
</dbReference>
<dbReference type="CDD" id="cd09008">
    <property type="entry name" value="MTAN"/>
    <property type="match status" value="1"/>
</dbReference>
<dbReference type="SUPFAM" id="SSF53167">
    <property type="entry name" value="Purine and uridine phosphorylases"/>
    <property type="match status" value="1"/>
</dbReference>
<evidence type="ECO:0000256" key="5">
    <source>
        <dbReference type="ARBA" id="ARBA00023167"/>
    </source>
</evidence>
<dbReference type="GO" id="GO:0019284">
    <property type="term" value="P:L-methionine salvage from S-adenosylmethionine"/>
    <property type="evidence" value="ECO:0007669"/>
    <property type="project" value="TreeGrafter"/>
</dbReference>
<dbReference type="NCBIfam" id="TIGR01704">
    <property type="entry name" value="MTA_SAH-Nsdase"/>
    <property type="match status" value="1"/>
</dbReference>
<keyword evidence="8" id="KW-0326">Glycosidase</keyword>
<comment type="pathway">
    <text evidence="1">Amino-acid biosynthesis; L-methionine biosynthesis via salvage pathway; S-methyl-5-thio-alpha-D-ribose 1-phosphate from S-methyl-5'-thioadenosine (hydrolase route): step 1/2.</text>
</comment>
<dbReference type="InterPro" id="IPR010049">
    <property type="entry name" value="MTA_SAH_Nsdase"/>
</dbReference>
<gene>
    <name evidence="8" type="ORF">LJD74_07125</name>
</gene>
<dbReference type="Gene3D" id="3.40.50.1580">
    <property type="entry name" value="Nucleoside phosphorylase domain"/>
    <property type="match status" value="1"/>
</dbReference>
<evidence type="ECO:0000313" key="9">
    <source>
        <dbReference type="Proteomes" id="UP001197827"/>
    </source>
</evidence>
<dbReference type="GO" id="GO:0008930">
    <property type="term" value="F:methylthioadenosine nucleosidase activity"/>
    <property type="evidence" value="ECO:0007669"/>
    <property type="project" value="InterPro"/>
</dbReference>
<dbReference type="EMBL" id="JAJDKQ010000011">
    <property type="protein sequence ID" value="MCB8561771.1"/>
    <property type="molecule type" value="Genomic_DNA"/>
</dbReference>
<dbReference type="PANTHER" id="PTHR46832">
    <property type="entry name" value="5'-METHYLTHIOADENOSINE/S-ADENOSYLHOMOCYSTEINE NUCLEOSIDASE"/>
    <property type="match status" value="1"/>
</dbReference>
<evidence type="ECO:0000259" key="7">
    <source>
        <dbReference type="Pfam" id="PF01048"/>
    </source>
</evidence>
<keyword evidence="5" id="KW-0486">Methionine biosynthesis</keyword>
<evidence type="ECO:0000256" key="3">
    <source>
        <dbReference type="ARBA" id="ARBA00022605"/>
    </source>
</evidence>
<dbReference type="EC" id="3.2.2.9" evidence="2"/>
<sequence>MIGIIGAMEEEVKALLDKTEAIHENKILDCVFYEGKIDNKQVVILQGGIGKVNSAICVTLLLTNYDIEYVINIGSAGGLKDYQNVGDVVISSHVSYHDVDLTAFGRPMGELPELPVFIPADESLVNKAKDILHKMNIHENVGLIVSGDQFIAQEGQVSKIKKDFPNALCSEMEASAIGHTCYKFGVPFIITRSLSDVYGHGESSMQFDEYLKIASENSAKLCVELVKA</sequence>
<dbReference type="Pfam" id="PF01048">
    <property type="entry name" value="PNP_UDP_1"/>
    <property type="match status" value="1"/>
</dbReference>
<evidence type="ECO:0000256" key="2">
    <source>
        <dbReference type="ARBA" id="ARBA00011974"/>
    </source>
</evidence>
<evidence type="ECO:0000256" key="4">
    <source>
        <dbReference type="ARBA" id="ARBA00022801"/>
    </source>
</evidence>
<accession>A0AAW4VJV5</accession>
<comment type="caution">
    <text evidence="8">The sequence shown here is derived from an EMBL/GenBank/DDBJ whole genome shotgun (WGS) entry which is preliminary data.</text>
</comment>
<organism evidence="8 9">
    <name type="scientific">Faecalibacillus intestinalis</name>
    <dbReference type="NCBI Taxonomy" id="1982626"/>
    <lineage>
        <taxon>Bacteria</taxon>
        <taxon>Bacillati</taxon>
        <taxon>Bacillota</taxon>
        <taxon>Erysipelotrichia</taxon>
        <taxon>Erysipelotrichales</taxon>
        <taxon>Coprobacillaceae</taxon>
        <taxon>Faecalibacillus</taxon>
    </lineage>
</organism>
<protein>
    <recommendedName>
        <fullName evidence="2">adenosylhomocysteine nucleosidase</fullName>
        <ecNumber evidence="2">3.2.2.9</ecNumber>
    </recommendedName>
</protein>
<feature type="domain" description="Nucleoside phosphorylase" evidence="7">
    <location>
        <begin position="2"/>
        <end position="226"/>
    </location>
</feature>
<comment type="catalytic activity">
    <reaction evidence="6">
        <text>5'-deoxyadenosine + H2O = 5-deoxy-D-ribose + adenine</text>
        <dbReference type="Rhea" id="RHEA:29859"/>
        <dbReference type="ChEBI" id="CHEBI:15377"/>
        <dbReference type="ChEBI" id="CHEBI:16708"/>
        <dbReference type="ChEBI" id="CHEBI:17319"/>
        <dbReference type="ChEBI" id="CHEBI:149540"/>
        <dbReference type="EC" id="3.2.2.9"/>
    </reaction>
    <physiologicalReaction direction="left-to-right" evidence="6">
        <dbReference type="Rhea" id="RHEA:29860"/>
    </physiologicalReaction>
</comment>
<dbReference type="PANTHER" id="PTHR46832:SF1">
    <property type="entry name" value="5'-METHYLTHIOADENOSINE_S-ADENOSYLHOMOCYSTEINE NUCLEOSIDASE"/>
    <property type="match status" value="1"/>
</dbReference>
<reference evidence="8" key="1">
    <citation type="submission" date="2021-10" db="EMBL/GenBank/DDBJ databases">
        <title>Collection of gut derived symbiotic bacterial strains cultured from healthy donors.</title>
        <authorList>
            <person name="Lin H."/>
            <person name="Littmann E."/>
            <person name="Kohout C."/>
            <person name="Pamer E.G."/>
        </authorList>
    </citation>
    <scope>NUCLEOTIDE SEQUENCE</scope>
    <source>
        <strain evidence="8">DFI.5.2</strain>
    </source>
</reference>
<dbReference type="GO" id="GO:0008782">
    <property type="term" value="F:adenosylhomocysteine nucleosidase activity"/>
    <property type="evidence" value="ECO:0007669"/>
    <property type="project" value="UniProtKB-EC"/>
</dbReference>
<dbReference type="RefSeq" id="WP_117849994.1">
    <property type="nucleotide sequence ID" value="NZ_JAJDKQ010000011.1"/>
</dbReference>
<dbReference type="FunFam" id="3.40.50.1580:FF:000001">
    <property type="entry name" value="MTA/SAH nucleosidase family protein"/>
    <property type="match status" value="1"/>
</dbReference>
<evidence type="ECO:0000256" key="6">
    <source>
        <dbReference type="ARBA" id="ARBA00050313"/>
    </source>
</evidence>
<dbReference type="InterPro" id="IPR035994">
    <property type="entry name" value="Nucleoside_phosphorylase_sf"/>
</dbReference>